<accession>A0AAT9TXE0</accession>
<evidence type="ECO:0000313" key="1">
    <source>
        <dbReference type="EMBL" id="WFD49955.1"/>
    </source>
</evidence>
<organism evidence="1">
    <name type="scientific">Bamboo rat arterivirus</name>
    <dbReference type="NCBI Taxonomy" id="3038165"/>
    <lineage>
        <taxon>Viruses</taxon>
        <taxon>Riboviria</taxon>
        <taxon>Orthornavirae</taxon>
        <taxon>Pisuviricota</taxon>
        <taxon>Pisoniviricetes</taxon>
        <taxon>Nidovirales</taxon>
        <taxon>Arnidovirineae</taxon>
        <taxon>Arteriviridae</taxon>
    </lineage>
</organism>
<name>A0AAT9TXE0_9NIDO</name>
<reference evidence="1" key="1">
    <citation type="journal article" date="2023" name="Nat. Commun.">
        <title>Virus diversity, wildlife-domestic animal circulation and potential zoonotic viruses of small mammals, pangolins and zoo animals.</title>
        <authorList>
            <person name="Cui X."/>
            <person name="Fan K."/>
            <person name="Liang X."/>
            <person name="Gong W."/>
            <person name="Chen W."/>
            <person name="He B."/>
            <person name="Chen X."/>
            <person name="Wang H."/>
            <person name="Wang X."/>
            <person name="Zhang P."/>
            <person name="Lu X."/>
            <person name="Chen R."/>
            <person name="Lin K."/>
            <person name="Liu J."/>
            <person name="Zhai J."/>
            <person name="Liu D.X."/>
            <person name="Shan F."/>
            <person name="Li Y."/>
            <person name="Chen R.A."/>
            <person name="Meng H."/>
            <person name="Li X."/>
            <person name="Mi S."/>
            <person name="Jiang J."/>
            <person name="Zhou N."/>
            <person name="Chen Z."/>
            <person name="Zou J.-J."/>
            <person name="Ge D."/>
            <person name="Yang Q."/>
            <person name="He K."/>
            <person name="Chen T."/>
            <person name="Wu Y.-J."/>
            <person name="Lu H."/>
            <person name="Irwin D.M."/>
            <person name="Shen X."/>
            <person name="Hu Y."/>
            <person name="Lu X."/>
            <person name="Ding C."/>
            <person name="Guan Y."/>
            <person name="Tu C."/>
            <person name="Shen Y."/>
        </authorList>
    </citation>
    <scope>NUCLEOTIDE SEQUENCE</scope>
    <source>
        <strain evidence="1">B30M03</strain>
    </source>
</reference>
<protein>
    <submittedName>
        <fullName evidence="1">GP4</fullName>
    </submittedName>
</protein>
<sequence length="175" mass="18858">MVLPGVCAAYVFFLVSFKHFIVSEAVHCRTCYTSPVSVTNVSDVPLTTATLLHRPNCYIANSRGGSPCYSWIGQGAGVGVTFNFTGGGHDDIANVITLAACFVHAVELKQAGFEPAFYNYSGILSVCVNYTDYITHIKNFTHHQALALHPRHILSPAAIRWGSVIALCLAVLLAV</sequence>
<proteinExistence type="predicted"/>
<dbReference type="InterPro" id="IPR003412">
    <property type="entry name" value="Arteri_GP4"/>
</dbReference>
<dbReference type="Pfam" id="PF02497">
    <property type="entry name" value="Arteri_GP4"/>
    <property type="match status" value="1"/>
</dbReference>
<dbReference type="GO" id="GO:0019031">
    <property type="term" value="C:viral envelope"/>
    <property type="evidence" value="ECO:0007669"/>
    <property type="project" value="InterPro"/>
</dbReference>
<dbReference type="EMBL" id="OP094594">
    <property type="protein sequence ID" value="WFD49955.1"/>
    <property type="molecule type" value="Genomic_RNA"/>
</dbReference>